<dbReference type="AlphaFoldDB" id="A0A1W0CFF9"/>
<evidence type="ECO:0000259" key="11">
    <source>
        <dbReference type="Pfam" id="PF08436"/>
    </source>
</evidence>
<dbReference type="NCBIfam" id="NF003938">
    <property type="entry name" value="PRK05447.1-1"/>
    <property type="match status" value="1"/>
</dbReference>
<dbReference type="HAMAP" id="MF_00183">
    <property type="entry name" value="DXP_reductoisom"/>
    <property type="match status" value="1"/>
</dbReference>
<sequence length="394" mass="41597">MTKPQGIVVLGATGSVGANTLDVVARHPERYRVVALSGNRQVERLFEQALQFRPAYVVTGDAASADTLRARLAEAGVNAEVLHGPAALVQVAALPEADVVMASIVGAAGLPSAMAAARAGKRILLANKESLVVAGRLFMDAARRHGATLLPVDSEHSAIFQSLPHDYAGNLDAAGIRKIILTASGGPFRQSSAEDLLRVTPDDACRHPNWVMGRKISVDSASLMNKGLEVIEAHWLFSAPPERIEVVVHPQSVIHSMVQYRDGSVMAQLGAPDMRTPIACALAWPERVEAGVGSLDFSSLSNLTFEAPDLERFPCLKLAFDVLRLGGDAPAVLNAANEVAVDAFLNGRLRFVDIPAVVSAALDGVSLAGSDSLEALLAKDEEARAFALQRVAAC</sequence>
<dbReference type="GO" id="GO:0070402">
    <property type="term" value="F:NADPH binding"/>
    <property type="evidence" value="ECO:0007669"/>
    <property type="project" value="InterPro"/>
</dbReference>
<evidence type="ECO:0000313" key="13">
    <source>
        <dbReference type="EMBL" id="OQS33530.1"/>
    </source>
</evidence>
<dbReference type="RefSeq" id="WP_081556721.1">
    <property type="nucleotide sequence ID" value="NZ_LXRL01000005.1"/>
</dbReference>
<evidence type="ECO:0000256" key="6">
    <source>
        <dbReference type="ARBA" id="ARBA00023211"/>
    </source>
</evidence>
<feature type="domain" description="1-deoxy-D-xylulose 5-phosphate reductoisomerase C-terminal" evidence="11">
    <location>
        <begin position="149"/>
        <end position="237"/>
    </location>
</feature>
<feature type="binding site" evidence="9">
    <location>
        <position position="127"/>
    </location>
    <ligand>
        <name>NADPH</name>
        <dbReference type="ChEBI" id="CHEBI:57783"/>
    </ligand>
</feature>
<evidence type="ECO:0000256" key="4">
    <source>
        <dbReference type="ARBA" id="ARBA00022857"/>
    </source>
</evidence>
<proteinExistence type="inferred from homology"/>
<protein>
    <recommendedName>
        <fullName evidence="9">1-deoxy-D-xylulose 5-phosphate reductoisomerase</fullName>
        <shortName evidence="9">DXP reductoisomerase</shortName>
        <ecNumber evidence="9">1.1.1.267</ecNumber>
    </recommendedName>
    <alternativeName>
        <fullName evidence="9">1-deoxyxylulose-5-phosphate reductoisomerase</fullName>
    </alternativeName>
    <alternativeName>
        <fullName evidence="9">2-C-methyl-D-erythritol 4-phosphate synthase</fullName>
    </alternativeName>
</protein>
<feature type="binding site" evidence="9">
    <location>
        <position position="155"/>
    </location>
    <ligand>
        <name>1-deoxy-D-xylulose 5-phosphate</name>
        <dbReference type="ChEBI" id="CHEBI:57792"/>
    </ligand>
</feature>
<feature type="binding site" evidence="9">
    <location>
        <position position="229"/>
    </location>
    <ligand>
        <name>1-deoxy-D-xylulose 5-phosphate</name>
        <dbReference type="ChEBI" id="CHEBI:57792"/>
    </ligand>
</feature>
<keyword evidence="6 9" id="KW-0464">Manganese</keyword>
<feature type="binding site" evidence="9">
    <location>
        <position position="128"/>
    </location>
    <ligand>
        <name>1-deoxy-D-xylulose 5-phosphate</name>
        <dbReference type="ChEBI" id="CHEBI:57792"/>
    </ligand>
</feature>
<evidence type="ECO:0000259" key="12">
    <source>
        <dbReference type="Pfam" id="PF13288"/>
    </source>
</evidence>
<feature type="binding site" evidence="9">
    <location>
        <position position="40"/>
    </location>
    <ligand>
        <name>NADPH</name>
        <dbReference type="ChEBI" id="CHEBI:57783"/>
    </ligand>
</feature>
<keyword evidence="13" id="KW-0413">Isomerase</keyword>
<dbReference type="InterPro" id="IPR013512">
    <property type="entry name" value="DXP_reductoisomerase_N"/>
</dbReference>
<dbReference type="GO" id="GO:0016853">
    <property type="term" value="F:isomerase activity"/>
    <property type="evidence" value="ECO:0007669"/>
    <property type="project" value="UniProtKB-KW"/>
</dbReference>
<dbReference type="PANTHER" id="PTHR30525">
    <property type="entry name" value="1-DEOXY-D-XYLULOSE 5-PHOSPHATE REDUCTOISOMERASE"/>
    <property type="match status" value="1"/>
</dbReference>
<keyword evidence="4 9" id="KW-0521">NADP</keyword>
<dbReference type="Pfam" id="PF08436">
    <property type="entry name" value="DXP_redisom_C"/>
    <property type="match status" value="1"/>
</dbReference>
<dbReference type="Proteomes" id="UP000192721">
    <property type="component" value="Unassembled WGS sequence"/>
</dbReference>
<feature type="binding site" evidence="9">
    <location>
        <position position="15"/>
    </location>
    <ligand>
        <name>NADPH</name>
        <dbReference type="ChEBI" id="CHEBI:57783"/>
    </ligand>
</feature>
<evidence type="ECO:0000256" key="8">
    <source>
        <dbReference type="ARBA" id="ARBA00048543"/>
    </source>
</evidence>
<feature type="binding site" evidence="9">
    <location>
        <position position="129"/>
    </location>
    <ligand>
        <name>NADPH</name>
        <dbReference type="ChEBI" id="CHEBI:57783"/>
    </ligand>
</feature>
<reference evidence="13 14" key="1">
    <citation type="submission" date="2017-02" db="EMBL/GenBank/DDBJ databases">
        <title>Chromobacterium haemolyticum H5244.</title>
        <authorList>
            <person name="Gulvik C.A."/>
        </authorList>
    </citation>
    <scope>NUCLEOTIDE SEQUENCE [LARGE SCALE GENOMIC DNA]</scope>
    <source>
        <strain evidence="13 14">H5244</strain>
    </source>
</reference>
<feature type="binding site" evidence="9">
    <location>
        <position position="229"/>
    </location>
    <ligand>
        <name>Mn(2+)</name>
        <dbReference type="ChEBI" id="CHEBI:29035"/>
    </ligand>
</feature>
<feature type="domain" description="1-deoxy-D-xylulose 5-phosphate reductoisomerase N-terminal" evidence="10">
    <location>
        <begin position="7"/>
        <end position="135"/>
    </location>
</feature>
<dbReference type="InterPro" id="IPR013644">
    <property type="entry name" value="DXP_reductoisomerase_C"/>
</dbReference>
<comment type="pathway">
    <text evidence="1 9">Isoprenoid biosynthesis; isopentenyl diphosphate biosynthesis via DXP pathway; isopentenyl diphosphate from 1-deoxy-D-xylulose 5-phosphate: step 1/6.</text>
</comment>
<comment type="cofactor">
    <cofactor evidence="9">
        <name>Mg(2+)</name>
        <dbReference type="ChEBI" id="CHEBI:18420"/>
    </cofactor>
    <cofactor evidence="9">
        <name>Mn(2+)</name>
        <dbReference type="ChEBI" id="CHEBI:29035"/>
    </cofactor>
</comment>
<dbReference type="EMBL" id="MUKV01000038">
    <property type="protein sequence ID" value="OQS33530.1"/>
    <property type="molecule type" value="Genomic_DNA"/>
</dbReference>
<feature type="domain" description="DXP reductoisomerase C-terminal" evidence="12">
    <location>
        <begin position="269"/>
        <end position="385"/>
    </location>
</feature>
<evidence type="ECO:0000256" key="5">
    <source>
        <dbReference type="ARBA" id="ARBA00023002"/>
    </source>
</evidence>
<dbReference type="EC" id="1.1.1.267" evidence="9"/>
<evidence type="ECO:0000256" key="7">
    <source>
        <dbReference type="ARBA" id="ARBA00023229"/>
    </source>
</evidence>
<dbReference type="SUPFAM" id="SSF55347">
    <property type="entry name" value="Glyceraldehyde-3-phosphate dehydrogenase-like, C-terminal domain"/>
    <property type="match status" value="1"/>
</dbReference>
<dbReference type="Pfam" id="PF02670">
    <property type="entry name" value="DXP_reductoisom"/>
    <property type="match status" value="1"/>
</dbReference>
<evidence type="ECO:0000256" key="1">
    <source>
        <dbReference type="ARBA" id="ARBA00005094"/>
    </source>
</evidence>
<evidence type="ECO:0000256" key="2">
    <source>
        <dbReference type="ARBA" id="ARBA00006825"/>
    </source>
</evidence>
<dbReference type="Gene3D" id="1.10.1740.10">
    <property type="match status" value="1"/>
</dbReference>
<dbReference type="GO" id="GO:0030604">
    <property type="term" value="F:1-deoxy-D-xylulose-5-phosphate reductoisomerase activity"/>
    <property type="evidence" value="ECO:0007669"/>
    <property type="project" value="UniProtKB-UniRule"/>
</dbReference>
<comment type="caution">
    <text evidence="13">The sequence shown here is derived from an EMBL/GenBank/DDBJ whole genome shotgun (WGS) entry which is preliminary data.</text>
</comment>
<dbReference type="Gene3D" id="3.40.50.720">
    <property type="entry name" value="NAD(P)-binding Rossmann-like Domain"/>
    <property type="match status" value="1"/>
</dbReference>
<feature type="binding site" evidence="9">
    <location>
        <position position="154"/>
    </location>
    <ligand>
        <name>1-deoxy-D-xylulose 5-phosphate</name>
        <dbReference type="ChEBI" id="CHEBI:57792"/>
    </ligand>
</feature>
<dbReference type="GO" id="GO:0051484">
    <property type="term" value="P:isopentenyl diphosphate biosynthetic process, methylerythritol 4-phosphate pathway involved in terpenoid biosynthetic process"/>
    <property type="evidence" value="ECO:0007669"/>
    <property type="project" value="TreeGrafter"/>
</dbReference>
<feature type="binding site" evidence="9">
    <location>
        <position position="155"/>
    </location>
    <ligand>
        <name>Mn(2+)</name>
        <dbReference type="ChEBI" id="CHEBI:29035"/>
    </ligand>
</feature>
<organism evidence="13 14">
    <name type="scientific">Chromobacterium haemolyticum</name>
    <dbReference type="NCBI Taxonomy" id="394935"/>
    <lineage>
        <taxon>Bacteria</taxon>
        <taxon>Pseudomonadati</taxon>
        <taxon>Pseudomonadota</taxon>
        <taxon>Betaproteobacteria</taxon>
        <taxon>Neisseriales</taxon>
        <taxon>Chromobacteriaceae</taxon>
        <taxon>Chromobacterium</taxon>
    </lineage>
</organism>
<name>A0A1W0CFF9_9NEIS</name>
<evidence type="ECO:0000256" key="3">
    <source>
        <dbReference type="ARBA" id="ARBA00022723"/>
    </source>
</evidence>
<evidence type="ECO:0000313" key="14">
    <source>
        <dbReference type="Proteomes" id="UP000192721"/>
    </source>
</evidence>
<feature type="binding site" evidence="9">
    <location>
        <position position="226"/>
    </location>
    <ligand>
        <name>1-deoxy-D-xylulose 5-phosphate</name>
        <dbReference type="ChEBI" id="CHEBI:57792"/>
    </ligand>
</feature>
<feature type="binding site" evidence="9">
    <location>
        <position position="14"/>
    </location>
    <ligand>
        <name>NADPH</name>
        <dbReference type="ChEBI" id="CHEBI:57783"/>
    </ligand>
</feature>
<feature type="binding site" evidence="9">
    <location>
        <position position="225"/>
    </location>
    <ligand>
        <name>1-deoxy-D-xylulose 5-phosphate</name>
        <dbReference type="ChEBI" id="CHEBI:57792"/>
    </ligand>
</feature>
<keyword evidence="3 9" id="KW-0479">Metal-binding</keyword>
<evidence type="ECO:0000259" key="10">
    <source>
        <dbReference type="Pfam" id="PF02670"/>
    </source>
</evidence>
<comment type="function">
    <text evidence="9">Catalyzes the NADPH-dependent rearrangement and reduction of 1-deoxy-D-xylulose-5-phosphate (DXP) to 2-C-methyl-D-erythritol 4-phosphate (MEP).</text>
</comment>
<dbReference type="NCBIfam" id="TIGR00243">
    <property type="entry name" value="Dxr"/>
    <property type="match status" value="1"/>
</dbReference>
<feature type="binding site" evidence="9">
    <location>
        <position position="220"/>
    </location>
    <ligand>
        <name>1-deoxy-D-xylulose 5-phosphate</name>
        <dbReference type="ChEBI" id="CHEBI:57792"/>
    </ligand>
</feature>
<dbReference type="PANTHER" id="PTHR30525:SF0">
    <property type="entry name" value="1-DEOXY-D-XYLULOSE 5-PHOSPHATE REDUCTOISOMERASE, CHLOROPLASTIC"/>
    <property type="match status" value="1"/>
</dbReference>
<dbReference type="UniPathway" id="UPA00056">
    <property type="reaction ID" value="UER00092"/>
</dbReference>
<dbReference type="InterPro" id="IPR003821">
    <property type="entry name" value="DXP_reductoisomerase"/>
</dbReference>
<dbReference type="SUPFAM" id="SSF51735">
    <property type="entry name" value="NAD(P)-binding Rossmann-fold domains"/>
    <property type="match status" value="1"/>
</dbReference>
<feature type="binding site" evidence="9">
    <location>
        <position position="184"/>
    </location>
    <ligand>
        <name>1-deoxy-D-xylulose 5-phosphate</name>
        <dbReference type="ChEBI" id="CHEBI:57792"/>
    </ligand>
</feature>
<dbReference type="NCBIfam" id="NF009114">
    <property type="entry name" value="PRK12464.1"/>
    <property type="match status" value="1"/>
</dbReference>
<comment type="caution">
    <text evidence="9">Lacks conserved residue(s) required for the propagation of feature annotation.</text>
</comment>
<dbReference type="GO" id="GO:0030145">
    <property type="term" value="F:manganese ion binding"/>
    <property type="evidence" value="ECO:0007669"/>
    <property type="project" value="TreeGrafter"/>
</dbReference>
<feature type="binding site" evidence="9">
    <location>
        <position position="153"/>
    </location>
    <ligand>
        <name>Mn(2+)</name>
        <dbReference type="ChEBI" id="CHEBI:29035"/>
    </ligand>
</feature>
<evidence type="ECO:0000256" key="9">
    <source>
        <dbReference type="HAMAP-Rule" id="MF_00183"/>
    </source>
</evidence>
<accession>A0A1W0CFF9</accession>
<dbReference type="FunFam" id="3.40.50.720:FF:000045">
    <property type="entry name" value="1-deoxy-D-xylulose 5-phosphate reductoisomerase"/>
    <property type="match status" value="1"/>
</dbReference>
<dbReference type="SUPFAM" id="SSF69055">
    <property type="entry name" value="1-deoxy-D-xylulose-5-phosphate reductoisomerase, C-terminal domain"/>
    <property type="match status" value="1"/>
</dbReference>
<dbReference type="InterPro" id="IPR026877">
    <property type="entry name" value="DXPR_C"/>
</dbReference>
<dbReference type="InterPro" id="IPR036291">
    <property type="entry name" value="NAD(P)-bd_dom_sf"/>
</dbReference>
<feature type="binding site" evidence="9">
    <location>
        <position position="16"/>
    </location>
    <ligand>
        <name>NADPH</name>
        <dbReference type="ChEBI" id="CHEBI:57783"/>
    </ligand>
</feature>
<dbReference type="PIRSF" id="PIRSF006205">
    <property type="entry name" value="Dxp_reductismrs"/>
    <property type="match status" value="1"/>
</dbReference>
<feature type="binding site" evidence="9">
    <location>
        <position position="13"/>
    </location>
    <ligand>
        <name>NADPH</name>
        <dbReference type="ChEBI" id="CHEBI:57783"/>
    </ligand>
</feature>
<dbReference type="Pfam" id="PF13288">
    <property type="entry name" value="DXPR_C"/>
    <property type="match status" value="1"/>
</dbReference>
<keyword evidence="9" id="KW-0460">Magnesium</keyword>
<dbReference type="InterPro" id="IPR036169">
    <property type="entry name" value="DXPR_C_sf"/>
</dbReference>
<comment type="similarity">
    <text evidence="2 9">Belongs to the DXR family.</text>
</comment>
<keyword evidence="5 9" id="KW-0560">Oxidoreductase</keyword>
<keyword evidence="7 9" id="KW-0414">Isoprene biosynthesis</keyword>
<gene>
    <name evidence="9" type="primary">dxr</name>
    <name evidence="13" type="ORF">B0T45_20320</name>
</gene>
<feature type="binding site" evidence="9">
    <location>
        <position position="207"/>
    </location>
    <ligand>
        <name>1-deoxy-D-xylulose 5-phosphate</name>
        <dbReference type="ChEBI" id="CHEBI:57792"/>
    </ligand>
</feature>
<feature type="binding site" evidence="9">
    <location>
        <position position="213"/>
    </location>
    <ligand>
        <name>NADPH</name>
        <dbReference type="ChEBI" id="CHEBI:57783"/>
    </ligand>
</feature>
<comment type="catalytic activity">
    <reaction evidence="8">
        <text>2-C-methyl-D-erythritol 4-phosphate + NADP(+) = 1-deoxy-D-xylulose 5-phosphate + NADPH + H(+)</text>
        <dbReference type="Rhea" id="RHEA:13717"/>
        <dbReference type="ChEBI" id="CHEBI:15378"/>
        <dbReference type="ChEBI" id="CHEBI:57783"/>
        <dbReference type="ChEBI" id="CHEBI:57792"/>
        <dbReference type="ChEBI" id="CHEBI:58262"/>
        <dbReference type="ChEBI" id="CHEBI:58349"/>
        <dbReference type="EC" id="1.1.1.267"/>
    </reaction>
    <physiologicalReaction direction="right-to-left" evidence="8">
        <dbReference type="Rhea" id="RHEA:13719"/>
    </physiologicalReaction>
</comment>